<sequence length="222" mass="23775">MAEATGFPDGSDAVPDPAPAPAPTPTGYALLGLLMFAGRTDTTVTAYELKQRADRTLRYYWAAPAMSQVYSEVARLEAAGLVRALPDPAGPPGRRTTRYAITDAGDRALRAWLAETPADFPVLKHPVALRLLMGHLVDPATVRGMLDDYVDALADRRRDLSGVRAMLGDRPEVRYPAMVADWGLAYYDAEERIVAELRERVTRDLAGGAGAGGAVAPADDPA</sequence>
<dbReference type="AlphaFoldDB" id="A0A919U4G0"/>
<dbReference type="Gene3D" id="1.10.10.10">
    <property type="entry name" value="Winged helix-like DNA-binding domain superfamily/Winged helix DNA-binding domain"/>
    <property type="match status" value="1"/>
</dbReference>
<protein>
    <recommendedName>
        <fullName evidence="4">PadR family transcriptional regulator</fullName>
    </recommendedName>
</protein>
<evidence type="ECO:0000256" key="1">
    <source>
        <dbReference type="SAM" id="MobiDB-lite"/>
    </source>
</evidence>
<accession>A0A919U4G0</accession>
<dbReference type="RefSeq" id="WP_203669441.1">
    <property type="nucleotide sequence ID" value="NZ_BONO01000023.1"/>
</dbReference>
<dbReference type="Proteomes" id="UP000642125">
    <property type="component" value="Unassembled WGS sequence"/>
</dbReference>
<keyword evidence="3" id="KW-1185">Reference proteome</keyword>
<evidence type="ECO:0000313" key="3">
    <source>
        <dbReference type="Proteomes" id="UP000642125"/>
    </source>
</evidence>
<organism evidence="2 3">
    <name type="scientific">Cellulomonas pakistanensis</name>
    <dbReference type="NCBI Taxonomy" id="992287"/>
    <lineage>
        <taxon>Bacteria</taxon>
        <taxon>Bacillati</taxon>
        <taxon>Actinomycetota</taxon>
        <taxon>Actinomycetes</taxon>
        <taxon>Micrococcales</taxon>
        <taxon>Cellulomonadaceae</taxon>
        <taxon>Cellulomonas</taxon>
    </lineage>
</organism>
<dbReference type="EMBL" id="BONO01000023">
    <property type="protein sequence ID" value="GIG37451.1"/>
    <property type="molecule type" value="Genomic_DNA"/>
</dbReference>
<dbReference type="SUPFAM" id="SSF46785">
    <property type="entry name" value="Winged helix' DNA-binding domain"/>
    <property type="match status" value="1"/>
</dbReference>
<evidence type="ECO:0000313" key="2">
    <source>
        <dbReference type="EMBL" id="GIG37451.1"/>
    </source>
</evidence>
<comment type="caution">
    <text evidence="2">The sequence shown here is derived from an EMBL/GenBank/DDBJ whole genome shotgun (WGS) entry which is preliminary data.</text>
</comment>
<gene>
    <name evidence="2" type="ORF">Cpa01nite_28320</name>
</gene>
<name>A0A919U4G0_9CELL</name>
<evidence type="ECO:0008006" key="4">
    <source>
        <dbReference type="Google" id="ProtNLM"/>
    </source>
</evidence>
<dbReference type="InterPro" id="IPR036388">
    <property type="entry name" value="WH-like_DNA-bd_sf"/>
</dbReference>
<dbReference type="InterPro" id="IPR036390">
    <property type="entry name" value="WH_DNA-bd_sf"/>
</dbReference>
<proteinExistence type="predicted"/>
<reference evidence="2" key="1">
    <citation type="submission" date="2021-01" db="EMBL/GenBank/DDBJ databases">
        <title>Whole genome shotgun sequence of Cellulomonas pakistanensis NBRC 110800.</title>
        <authorList>
            <person name="Komaki H."/>
            <person name="Tamura T."/>
        </authorList>
    </citation>
    <scope>NUCLEOTIDE SEQUENCE</scope>
    <source>
        <strain evidence="2">NBRC 110800</strain>
    </source>
</reference>
<feature type="region of interest" description="Disordered" evidence="1">
    <location>
        <begin position="1"/>
        <end position="22"/>
    </location>
</feature>